<dbReference type="AlphaFoldDB" id="A0A3M7S9V1"/>
<sequence length="86" mass="9598">MQLSWISGDLSLSTSQFSHFQIGLGQSPATFFSQLGLELRLGKHNLGSIVSDTWYSETKWVASLLSYISSSGSKIKKIRSNRDMRV</sequence>
<proteinExistence type="predicted"/>
<organism evidence="1 2">
    <name type="scientific">Brachionus plicatilis</name>
    <name type="common">Marine rotifer</name>
    <name type="synonym">Brachionus muelleri</name>
    <dbReference type="NCBI Taxonomy" id="10195"/>
    <lineage>
        <taxon>Eukaryota</taxon>
        <taxon>Metazoa</taxon>
        <taxon>Spiralia</taxon>
        <taxon>Gnathifera</taxon>
        <taxon>Rotifera</taxon>
        <taxon>Eurotatoria</taxon>
        <taxon>Monogononta</taxon>
        <taxon>Pseudotrocha</taxon>
        <taxon>Ploima</taxon>
        <taxon>Brachionidae</taxon>
        <taxon>Brachionus</taxon>
    </lineage>
</organism>
<reference evidence="1 2" key="1">
    <citation type="journal article" date="2018" name="Sci. Rep.">
        <title>Genomic signatures of local adaptation to the degree of environmental predictability in rotifers.</title>
        <authorList>
            <person name="Franch-Gras L."/>
            <person name="Hahn C."/>
            <person name="Garcia-Roger E.M."/>
            <person name="Carmona M.J."/>
            <person name="Serra M."/>
            <person name="Gomez A."/>
        </authorList>
    </citation>
    <scope>NUCLEOTIDE SEQUENCE [LARGE SCALE GENOMIC DNA]</scope>
    <source>
        <strain evidence="1">HYR1</strain>
    </source>
</reference>
<evidence type="ECO:0000313" key="1">
    <source>
        <dbReference type="EMBL" id="RNA32603.1"/>
    </source>
</evidence>
<name>A0A3M7S9V1_BRAPC</name>
<gene>
    <name evidence="1" type="ORF">BpHYR1_038731</name>
</gene>
<dbReference type="Proteomes" id="UP000276133">
    <property type="component" value="Unassembled WGS sequence"/>
</dbReference>
<accession>A0A3M7S9V1</accession>
<comment type="caution">
    <text evidence="1">The sequence shown here is derived from an EMBL/GenBank/DDBJ whole genome shotgun (WGS) entry which is preliminary data.</text>
</comment>
<evidence type="ECO:0000313" key="2">
    <source>
        <dbReference type="Proteomes" id="UP000276133"/>
    </source>
</evidence>
<protein>
    <submittedName>
        <fullName evidence="1">Uncharacterized protein</fullName>
    </submittedName>
</protein>
<dbReference type="EMBL" id="REGN01001783">
    <property type="protein sequence ID" value="RNA32603.1"/>
    <property type="molecule type" value="Genomic_DNA"/>
</dbReference>
<keyword evidence="2" id="KW-1185">Reference proteome</keyword>